<organism evidence="2">
    <name type="scientific">hydrothermal vent metagenome</name>
    <dbReference type="NCBI Taxonomy" id="652676"/>
    <lineage>
        <taxon>unclassified sequences</taxon>
        <taxon>metagenomes</taxon>
        <taxon>ecological metagenomes</taxon>
    </lineage>
</organism>
<dbReference type="EMBL" id="CZQE01000250">
    <property type="protein sequence ID" value="CUS45382.1"/>
    <property type="molecule type" value="Genomic_DNA"/>
</dbReference>
<dbReference type="Pfam" id="PF13372">
    <property type="entry name" value="Alginate_exp"/>
    <property type="match status" value="1"/>
</dbReference>
<evidence type="ECO:0000313" key="2">
    <source>
        <dbReference type="EMBL" id="CUS45382.1"/>
    </source>
</evidence>
<evidence type="ECO:0000259" key="1">
    <source>
        <dbReference type="Pfam" id="PF13372"/>
    </source>
</evidence>
<gene>
    <name evidence="2" type="ORF">MGWOODY_Smn1596</name>
</gene>
<proteinExistence type="predicted"/>
<dbReference type="AlphaFoldDB" id="A0A161KD53"/>
<dbReference type="Gene3D" id="2.40.160.100">
    <property type="match status" value="1"/>
</dbReference>
<dbReference type="InterPro" id="IPR053728">
    <property type="entry name" value="Alginate_Permeability_Chnl"/>
</dbReference>
<name>A0A161KD53_9ZZZZ</name>
<dbReference type="InterPro" id="IPR025388">
    <property type="entry name" value="Alginate_export_dom"/>
</dbReference>
<sequence>MCLAAQAWADNGNLRLEGNFRARGEVIDGQYRAGLPADDTALFTRLDLLGEYSGGPFRLGAEILDSRAHFHRRHGSVGVNDVDAIEPIQAYVSADVAPGTSIQAGRFTMDLGSRRLAARPINRNSFNSFTGLRADWKTKGGDKLTLFWTLPQIRLPEDQDGIYGNRFELDRETTHRQFFGITDTRPGVLNDTVELYLYRFVESDAPHLATRDRRLWTPGIRLFRAPRSGTLDYDVEGAWQTGTTRSSASAADIADRRVSAWLVHGAAGWSFPGRGWMPRLAVLGDYASGDGPGATFGRFDTLIGDSAFEFSPSGLFAAVSRTNLASAAVRAEFNPSTRLDAHLTLRGVWLASATDAFANSGVRDPSGAAGDHVGTQIDGRVRYWLAPGRLQLGAGFAVLVKGRFLRDAPNAPTTGDTHYGFTDLTVSF</sequence>
<protein>
    <recommendedName>
        <fullName evidence="1">Alginate export domain-containing protein</fullName>
    </recommendedName>
</protein>
<reference evidence="2" key="1">
    <citation type="submission" date="2015-10" db="EMBL/GenBank/DDBJ databases">
        <authorList>
            <person name="Gilbert D.G."/>
        </authorList>
    </citation>
    <scope>NUCLEOTIDE SEQUENCE</scope>
</reference>
<accession>A0A161KD53</accession>
<feature type="domain" description="Alginate export" evidence="1">
    <location>
        <begin position="16"/>
        <end position="410"/>
    </location>
</feature>